<dbReference type="RefSeq" id="WP_224197030.1">
    <property type="nucleotide sequence ID" value="NZ_JAIRAU010000056.1"/>
</dbReference>
<reference evidence="2" key="1">
    <citation type="submission" date="2021-08" db="EMBL/GenBank/DDBJ databases">
        <authorList>
            <person name="Stevens D.C."/>
        </authorList>
    </citation>
    <scope>NUCLEOTIDE SEQUENCE</scope>
    <source>
        <strain evidence="2">DSM 53165</strain>
    </source>
</reference>
<accession>A0ABS7U410</accession>
<keyword evidence="3" id="KW-1185">Reference proteome</keyword>
<evidence type="ECO:0000313" key="2">
    <source>
        <dbReference type="EMBL" id="MBZ5715289.1"/>
    </source>
</evidence>
<evidence type="ECO:0000313" key="3">
    <source>
        <dbReference type="Proteomes" id="UP001139031"/>
    </source>
</evidence>
<evidence type="ECO:0000256" key="1">
    <source>
        <dbReference type="SAM" id="MobiDB-lite"/>
    </source>
</evidence>
<feature type="compositionally biased region" description="Pro residues" evidence="1">
    <location>
        <begin position="77"/>
        <end position="93"/>
    </location>
</feature>
<comment type="caution">
    <text evidence="2">The sequence shown here is derived from an EMBL/GenBank/DDBJ whole genome shotgun (WGS) entry which is preliminary data.</text>
</comment>
<gene>
    <name evidence="2" type="ORF">K7C98_39150</name>
</gene>
<feature type="compositionally biased region" description="Basic and acidic residues" evidence="1">
    <location>
        <begin position="64"/>
        <end position="74"/>
    </location>
</feature>
<sequence>MPWPLTVLAVLAGLFVLDRLLLALERGGYIYYRVRKPSSTGAGNALLELQQMLSPATQHVVVAKKEQRPEHADDGGPPDPDGRAPPPRDTLRR</sequence>
<organism evidence="2 3">
    <name type="scientific">Nannocystis pusilla</name>
    <dbReference type="NCBI Taxonomy" id="889268"/>
    <lineage>
        <taxon>Bacteria</taxon>
        <taxon>Pseudomonadati</taxon>
        <taxon>Myxococcota</taxon>
        <taxon>Polyangia</taxon>
        <taxon>Nannocystales</taxon>
        <taxon>Nannocystaceae</taxon>
        <taxon>Nannocystis</taxon>
    </lineage>
</organism>
<protein>
    <submittedName>
        <fullName evidence="2">Uncharacterized protein</fullName>
    </submittedName>
</protein>
<feature type="region of interest" description="Disordered" evidence="1">
    <location>
        <begin position="64"/>
        <end position="93"/>
    </location>
</feature>
<name>A0ABS7U410_9BACT</name>
<dbReference type="EMBL" id="JAIRAU010000056">
    <property type="protein sequence ID" value="MBZ5715289.1"/>
    <property type="molecule type" value="Genomic_DNA"/>
</dbReference>
<proteinExistence type="predicted"/>
<dbReference type="Proteomes" id="UP001139031">
    <property type="component" value="Unassembled WGS sequence"/>
</dbReference>